<dbReference type="PATRIC" id="fig|1048260.3.peg.1552"/>
<dbReference type="AlphaFoldDB" id="J9ZAT8"/>
<dbReference type="EMBL" id="CP002919">
    <property type="protein sequence ID" value="AFS53655.1"/>
    <property type="molecule type" value="Genomic_DNA"/>
</dbReference>
<accession>J9ZAT8</accession>
<protein>
    <submittedName>
        <fullName evidence="1">Uncharacterized protein</fullName>
    </submittedName>
</protein>
<dbReference type="Proteomes" id="UP000006177">
    <property type="component" value="Chromosome"/>
</dbReference>
<proteinExistence type="predicted"/>
<dbReference type="STRING" id="1048260.LFML04_1437"/>
<organism evidence="1 2">
    <name type="scientific">Leptospirillum ferriphilum (strain ML-04)</name>
    <dbReference type="NCBI Taxonomy" id="1048260"/>
    <lineage>
        <taxon>Bacteria</taxon>
        <taxon>Pseudomonadati</taxon>
        <taxon>Nitrospirota</taxon>
        <taxon>Nitrospiria</taxon>
        <taxon>Nitrospirales</taxon>
        <taxon>Nitrospiraceae</taxon>
        <taxon>Leptospirillum</taxon>
    </lineage>
</organism>
<gene>
    <name evidence="1" type="ordered locus">LFML04_1437</name>
</gene>
<dbReference type="KEGG" id="lfi:LFML04_1437"/>
<reference evidence="1 2" key="1">
    <citation type="journal article" date="2011" name="J. Microbiol.">
        <title>Complete genome of Leptospirillum ferriphilum ML-04 provides insight into its physiology and environmental adaptation.</title>
        <authorList>
            <person name="Mi S."/>
            <person name="Song J."/>
            <person name="Lin J."/>
            <person name="Che Y."/>
            <person name="Zheng H."/>
            <person name="Lin J."/>
        </authorList>
    </citation>
    <scope>NUCLEOTIDE SEQUENCE [LARGE SCALE GENOMIC DNA]</scope>
    <source>
        <strain evidence="1 2">ML-04</strain>
    </source>
</reference>
<dbReference type="HOGENOM" id="CLU_209112_0_0_0"/>
<evidence type="ECO:0000313" key="2">
    <source>
        <dbReference type="Proteomes" id="UP000006177"/>
    </source>
</evidence>
<evidence type="ECO:0000313" key="1">
    <source>
        <dbReference type="EMBL" id="AFS53655.1"/>
    </source>
</evidence>
<name>J9ZAT8_LEPFM</name>
<sequence length="41" mass="4465">MAVSLPFSKCLSIFTVPFAKTDGIFAVLASKLAHIQGKDRR</sequence>